<dbReference type="SUPFAM" id="SSF51735">
    <property type="entry name" value="NAD(P)-binding Rossmann-fold domains"/>
    <property type="match status" value="1"/>
</dbReference>
<dbReference type="PRINTS" id="PR00732">
    <property type="entry name" value="GLHYDRLASE4"/>
</dbReference>
<name>A0A4U7JCV9_9FIRM</name>
<evidence type="ECO:0000256" key="9">
    <source>
        <dbReference type="ARBA" id="ARBA00023295"/>
    </source>
</evidence>
<keyword evidence="11" id="KW-0170">Cobalt</keyword>
<keyword evidence="5 13" id="KW-0378">Hydrolase</keyword>
<comment type="similarity">
    <text evidence="2 13">Belongs to the glycosyl hydrolase 4 family.</text>
</comment>
<dbReference type="InterPro" id="IPR015955">
    <property type="entry name" value="Lactate_DH/Glyco_Ohase_4_C"/>
</dbReference>
<dbReference type="AlphaFoldDB" id="A0A4U7JCV9"/>
<feature type="binding site" evidence="11">
    <location>
        <position position="179"/>
    </location>
    <ligand>
        <name>Mn(2+)</name>
        <dbReference type="ChEBI" id="CHEBI:29035"/>
    </ligand>
</feature>
<feature type="binding site" evidence="10">
    <location>
        <position position="157"/>
    </location>
    <ligand>
        <name>substrate</name>
    </ligand>
</feature>
<evidence type="ECO:0000256" key="12">
    <source>
        <dbReference type="PIRSR" id="PIRSR601088-4"/>
    </source>
</evidence>
<sequence length="467" mass="52878">MNYQGDSATDINIAYIGGGSRGWAWTFMTDLALEPNISGTIKLYDIDLEAVKSNEIIGNNVSRIKEAISKWNYEVAYTLQDALINADFVIISMLPGTFDEMEVDVHMPERYGIYQSVGDTVGPGGIMRALRTLPLFVGLANAIKTFCPNAWVINYTNPLSLCVKTLYYVFPKIKAFGCCHEVFGAQQLLKGIFEKKTGIEVWSRNEILVNVLGINHFTWFDYASYKGKNLFPIFKEYVSEHFDEGFIDENYSKADRFSCSHRVKFDLFNRFGLIAAAGDRHLAEFMPGDTYLLNPETVEHWGFSLTPVSWRKADLQRRLERSRRLVSGEESFNLVPSGEEGILLIKALCGLNRCISNVNMPNSFMQIRNLPKSAIVETNAIFEGDRIRPIAAGRIPEGILAYIKPQTDNHERVLKAALECNIDLVYEAFKYDTLINGRLSKKEIKCLVGDMIKGTMKYLPKKWEAEL</sequence>
<organism evidence="15 16">
    <name type="scientific">Ruminiclostridium herbifermentans</name>
    <dbReference type="NCBI Taxonomy" id="2488810"/>
    <lineage>
        <taxon>Bacteria</taxon>
        <taxon>Bacillati</taxon>
        <taxon>Bacillota</taxon>
        <taxon>Clostridia</taxon>
        <taxon>Eubacteriales</taxon>
        <taxon>Oscillospiraceae</taxon>
        <taxon>Ruminiclostridium</taxon>
    </lineage>
</organism>
<keyword evidence="11" id="KW-0533">Nickel</keyword>
<keyword evidence="6 13" id="KW-0520">NAD</keyword>
<gene>
    <name evidence="15" type="ORF">EHE19_006595</name>
</gene>
<dbReference type="PANTHER" id="PTHR32092:SF2">
    <property type="entry name" value="ALPHA-GALACTURONIDASE"/>
    <property type="match status" value="1"/>
</dbReference>
<keyword evidence="4 11" id="KW-0479">Metal-binding</keyword>
<dbReference type="Proteomes" id="UP000306409">
    <property type="component" value="Chromosome"/>
</dbReference>
<evidence type="ECO:0000256" key="4">
    <source>
        <dbReference type="ARBA" id="ARBA00022723"/>
    </source>
</evidence>
<dbReference type="Pfam" id="PF11975">
    <property type="entry name" value="Glyco_hydro_4C"/>
    <property type="match status" value="1"/>
</dbReference>
<feature type="binding site" evidence="11">
    <location>
        <position position="216"/>
    </location>
    <ligand>
        <name>Mn(2+)</name>
        <dbReference type="ChEBI" id="CHEBI:29035"/>
    </ligand>
</feature>
<evidence type="ECO:0000259" key="14">
    <source>
        <dbReference type="Pfam" id="PF11975"/>
    </source>
</evidence>
<dbReference type="PANTHER" id="PTHR32092">
    <property type="entry name" value="6-PHOSPHO-BETA-GLUCOSIDASE-RELATED"/>
    <property type="match status" value="1"/>
</dbReference>
<keyword evidence="9 13" id="KW-0326">Glycosidase</keyword>
<evidence type="ECO:0000313" key="15">
    <source>
        <dbReference type="EMBL" id="QNU68102.1"/>
    </source>
</evidence>
<dbReference type="InterPro" id="IPR001088">
    <property type="entry name" value="Glyco_hydro_4"/>
</dbReference>
<dbReference type="InterPro" id="IPR036291">
    <property type="entry name" value="NAD(P)-bd_dom_sf"/>
</dbReference>
<reference evidence="15 16" key="1">
    <citation type="submission" date="2020-09" db="EMBL/GenBank/DDBJ databases">
        <title>Characterization and genome sequencing of Ruminiclostridium sp. nov. MA18.</title>
        <authorList>
            <person name="Rettenmaier R."/>
            <person name="Kowollik M.-L."/>
            <person name="Liebl W."/>
            <person name="Zverlov V."/>
        </authorList>
    </citation>
    <scope>NUCLEOTIDE SEQUENCE [LARGE SCALE GENOMIC DNA]</scope>
    <source>
        <strain evidence="15 16">MA18</strain>
    </source>
</reference>
<dbReference type="Gene3D" id="3.90.1820.10">
    <property type="entry name" value="AglA-like glucosidase"/>
    <property type="match status" value="1"/>
</dbReference>
<evidence type="ECO:0000313" key="16">
    <source>
        <dbReference type="Proteomes" id="UP000306409"/>
    </source>
</evidence>
<dbReference type="EMBL" id="CP061336">
    <property type="protein sequence ID" value="QNU68102.1"/>
    <property type="molecule type" value="Genomic_DNA"/>
</dbReference>
<evidence type="ECO:0000256" key="11">
    <source>
        <dbReference type="PIRSR" id="PIRSR601088-3"/>
    </source>
</evidence>
<feature type="domain" description="Glycosyl hydrolase family 4 C-terminal" evidence="14">
    <location>
        <begin position="211"/>
        <end position="434"/>
    </location>
</feature>
<comment type="subunit">
    <text evidence="3">Homotetramer.</text>
</comment>
<dbReference type="KEGG" id="rher:EHE19_006595"/>
<comment type="cofactor">
    <cofactor evidence="1">
        <name>Mn(2+)</name>
        <dbReference type="ChEBI" id="CHEBI:29035"/>
    </cofactor>
</comment>
<dbReference type="GO" id="GO:0016616">
    <property type="term" value="F:oxidoreductase activity, acting on the CH-OH group of donors, NAD or NADP as acceptor"/>
    <property type="evidence" value="ECO:0007669"/>
    <property type="project" value="InterPro"/>
</dbReference>
<evidence type="ECO:0000256" key="10">
    <source>
        <dbReference type="PIRSR" id="PIRSR601088-2"/>
    </source>
</evidence>
<dbReference type="InterPro" id="IPR053715">
    <property type="entry name" value="GH4_Enzyme_sf"/>
</dbReference>
<evidence type="ECO:0000256" key="13">
    <source>
        <dbReference type="RuleBase" id="RU361152"/>
    </source>
</evidence>
<evidence type="ECO:0000256" key="3">
    <source>
        <dbReference type="ARBA" id="ARBA00011881"/>
    </source>
</evidence>
<evidence type="ECO:0000256" key="7">
    <source>
        <dbReference type="ARBA" id="ARBA00023211"/>
    </source>
</evidence>
<evidence type="ECO:0000256" key="2">
    <source>
        <dbReference type="ARBA" id="ARBA00010141"/>
    </source>
</evidence>
<protein>
    <submittedName>
        <fullName evidence="15">Alpha-glucosidase/alpha-galactosidase</fullName>
    </submittedName>
</protein>
<feature type="site" description="Increases basicity of active site Tyr" evidence="12">
    <location>
        <position position="119"/>
    </location>
</feature>
<dbReference type="Pfam" id="PF02056">
    <property type="entry name" value="Glyco_hydro_4"/>
    <property type="match status" value="1"/>
</dbReference>
<evidence type="ECO:0000256" key="8">
    <source>
        <dbReference type="ARBA" id="ARBA00023277"/>
    </source>
</evidence>
<dbReference type="SUPFAM" id="SSF56327">
    <property type="entry name" value="LDH C-terminal domain-like"/>
    <property type="match status" value="1"/>
</dbReference>
<evidence type="ECO:0000256" key="5">
    <source>
        <dbReference type="ARBA" id="ARBA00022801"/>
    </source>
</evidence>
<keyword evidence="11" id="KW-0408">Iron</keyword>
<keyword evidence="16" id="KW-1185">Reference proteome</keyword>
<comment type="cofactor">
    <cofactor evidence="13">
        <name>NAD(+)</name>
        <dbReference type="ChEBI" id="CHEBI:57540"/>
    </cofactor>
    <text evidence="13">Binds 1 NAD(+) per subunit.</text>
</comment>
<accession>A0A4U7JCV9</accession>
<dbReference type="RefSeq" id="WP_137698462.1">
    <property type="nucleotide sequence ID" value="NZ_CP061336.1"/>
</dbReference>
<proteinExistence type="inferred from homology"/>
<dbReference type="GO" id="GO:0004553">
    <property type="term" value="F:hydrolase activity, hydrolyzing O-glycosyl compounds"/>
    <property type="evidence" value="ECO:0007669"/>
    <property type="project" value="InterPro"/>
</dbReference>
<dbReference type="GO" id="GO:0005975">
    <property type="term" value="P:carbohydrate metabolic process"/>
    <property type="evidence" value="ECO:0007669"/>
    <property type="project" value="InterPro"/>
</dbReference>
<dbReference type="InterPro" id="IPR022616">
    <property type="entry name" value="Glyco_hydro_4_C"/>
</dbReference>
<dbReference type="GO" id="GO:0046872">
    <property type="term" value="F:metal ion binding"/>
    <property type="evidence" value="ECO:0007669"/>
    <property type="project" value="UniProtKB-KW"/>
</dbReference>
<evidence type="ECO:0000256" key="6">
    <source>
        <dbReference type="ARBA" id="ARBA00023027"/>
    </source>
</evidence>
<dbReference type="OrthoDB" id="9808275at2"/>
<keyword evidence="8" id="KW-0119">Carbohydrate metabolism</keyword>
<evidence type="ECO:0000256" key="1">
    <source>
        <dbReference type="ARBA" id="ARBA00001936"/>
    </source>
</evidence>
<keyword evidence="7 11" id="KW-0464">Manganese</keyword>